<evidence type="ECO:0000259" key="1">
    <source>
        <dbReference type="Pfam" id="PF07484"/>
    </source>
</evidence>
<accession>B9M3Z9</accession>
<protein>
    <submittedName>
        <fullName evidence="2">Phage tail collar domain protein</fullName>
    </submittedName>
</protein>
<dbReference type="HOGENOM" id="CLU_087872_1_1_7"/>
<organism evidence="2 3">
    <name type="scientific">Geotalea daltonii (strain DSM 22248 / JCM 15807 / FRC-32)</name>
    <name type="common">Geobacter daltonii</name>
    <dbReference type="NCBI Taxonomy" id="316067"/>
    <lineage>
        <taxon>Bacteria</taxon>
        <taxon>Pseudomonadati</taxon>
        <taxon>Thermodesulfobacteriota</taxon>
        <taxon>Desulfuromonadia</taxon>
        <taxon>Geobacterales</taxon>
        <taxon>Geobacteraceae</taxon>
        <taxon>Geotalea</taxon>
    </lineage>
</organism>
<dbReference type="AlphaFoldDB" id="B9M3Z9"/>
<dbReference type="InterPro" id="IPR011083">
    <property type="entry name" value="Phage_tail_collar_dom"/>
</dbReference>
<dbReference type="SUPFAM" id="SSF88874">
    <property type="entry name" value="Receptor-binding domain of short tail fibre protein gp12"/>
    <property type="match status" value="1"/>
</dbReference>
<sequence length="184" mass="18895">MADPFIGEIRAFAFTYAPYGWATCDGQIMNVQQNTALFSIISNTYGGDGRTTFGLPNLSGRAPMGFGTGPALTPQTLGQSLGEASVSLATNNFPPHTHGFNAVSNTTATLATAADSYVAKAPSSGKPPVTTNSFQPSASAGTQLAADAVLLAGTAPGTMPHKNMQPYLPVLLCIALSGIYPARP</sequence>
<dbReference type="InterPro" id="IPR037053">
    <property type="entry name" value="Phage_tail_collar_dom_sf"/>
</dbReference>
<reference evidence="2 3" key="1">
    <citation type="submission" date="2009-01" db="EMBL/GenBank/DDBJ databases">
        <title>Complete sequence of Geobacter sp. FRC-32.</title>
        <authorList>
            <consortium name="US DOE Joint Genome Institute"/>
            <person name="Lucas S."/>
            <person name="Copeland A."/>
            <person name="Lapidus A."/>
            <person name="Glavina del Rio T."/>
            <person name="Dalin E."/>
            <person name="Tice H."/>
            <person name="Bruce D."/>
            <person name="Goodwin L."/>
            <person name="Pitluck S."/>
            <person name="Saunders E."/>
            <person name="Brettin T."/>
            <person name="Detter J.C."/>
            <person name="Han C."/>
            <person name="Larimer F."/>
            <person name="Land M."/>
            <person name="Hauser L."/>
            <person name="Kyrpides N."/>
            <person name="Ovchinnikova G."/>
            <person name="Kostka J."/>
            <person name="Richardson P."/>
        </authorList>
    </citation>
    <scope>NUCLEOTIDE SEQUENCE [LARGE SCALE GENOMIC DNA]</scope>
    <source>
        <strain evidence="3">DSM 22248 / JCM 15807 / FRC-32</strain>
    </source>
</reference>
<feature type="domain" description="Phage tail collar" evidence="1">
    <location>
        <begin position="7"/>
        <end position="63"/>
    </location>
</feature>
<evidence type="ECO:0000313" key="3">
    <source>
        <dbReference type="Proteomes" id="UP000007721"/>
    </source>
</evidence>
<evidence type="ECO:0000313" key="2">
    <source>
        <dbReference type="EMBL" id="ACM19642.1"/>
    </source>
</evidence>
<dbReference type="Gene3D" id="3.90.1340.10">
    <property type="entry name" value="Phage tail collar domain"/>
    <property type="match status" value="1"/>
</dbReference>
<dbReference type="Pfam" id="PF07484">
    <property type="entry name" value="Collar"/>
    <property type="match status" value="1"/>
</dbReference>
<dbReference type="EMBL" id="CP001390">
    <property type="protein sequence ID" value="ACM19642.1"/>
    <property type="molecule type" value="Genomic_DNA"/>
</dbReference>
<dbReference type="STRING" id="316067.Geob_1282"/>
<dbReference type="OrthoDB" id="9810174at2"/>
<proteinExistence type="predicted"/>
<dbReference type="eggNOG" id="COG4675">
    <property type="taxonomic scope" value="Bacteria"/>
</dbReference>
<keyword evidence="3" id="KW-1185">Reference proteome</keyword>
<dbReference type="RefSeq" id="WP_012646371.1">
    <property type="nucleotide sequence ID" value="NC_011979.1"/>
</dbReference>
<dbReference type="Proteomes" id="UP000007721">
    <property type="component" value="Chromosome"/>
</dbReference>
<name>B9M3Z9_GEODF</name>
<dbReference type="KEGG" id="geo:Geob_1282"/>
<gene>
    <name evidence="2" type="ordered locus">Geob_1282</name>
</gene>